<dbReference type="NCBIfam" id="TIGR02563">
    <property type="entry name" value="cas_Csy4"/>
    <property type="match status" value="1"/>
</dbReference>
<dbReference type="EMBL" id="MUXT01000005">
    <property type="protein sequence ID" value="OOR84281.1"/>
    <property type="molecule type" value="Genomic_DNA"/>
</dbReference>
<proteinExistence type="predicted"/>
<dbReference type="AlphaFoldDB" id="A0A1S9ZMM2"/>
<dbReference type="CDD" id="cd09739">
    <property type="entry name" value="Cas6_I-F"/>
    <property type="match status" value="1"/>
</dbReference>
<organism evidence="1 2">
    <name type="scientific">Moraxella canis</name>
    <dbReference type="NCBI Taxonomy" id="90239"/>
    <lineage>
        <taxon>Bacteria</taxon>
        <taxon>Pseudomonadati</taxon>
        <taxon>Pseudomonadota</taxon>
        <taxon>Gammaproteobacteria</taxon>
        <taxon>Moraxellales</taxon>
        <taxon>Moraxellaceae</taxon>
        <taxon>Moraxella</taxon>
    </lineage>
</organism>
<evidence type="ECO:0000313" key="1">
    <source>
        <dbReference type="EMBL" id="OOR84281.1"/>
    </source>
</evidence>
<dbReference type="Pfam" id="PF09618">
    <property type="entry name" value="Cas_Csy4"/>
    <property type="match status" value="1"/>
</dbReference>
<name>A0A1S9ZMM2_9GAMM</name>
<dbReference type="RefSeq" id="WP_078255928.1">
    <property type="nucleotide sequence ID" value="NZ_MUXT01000005.1"/>
</dbReference>
<accession>A0A1S9ZMM2</accession>
<evidence type="ECO:0000313" key="2">
    <source>
        <dbReference type="Proteomes" id="UP000190322"/>
    </source>
</evidence>
<dbReference type="Gene3D" id="3.30.70.2540">
    <property type="entry name" value="CRISPR-associated endoribonuclease Cas6/Csy4"/>
    <property type="match status" value="1"/>
</dbReference>
<dbReference type="GO" id="GO:0043571">
    <property type="term" value="P:maintenance of CRISPR repeat elements"/>
    <property type="evidence" value="ECO:0007669"/>
    <property type="project" value="InterPro"/>
</dbReference>
<sequence length="196" mass="22689">MKYYIELTVMENPDIPPYAVWSKLYTQLHLAFVEQKDEQDKVGYGVSFPQYRAIADKNIAYLGYKCRIFAPTEQALQALNLGKWLERLTDYIHISSIRPVPSDIKGYAHYYRAIPKMTLDERVAHQAKRHGVSYDKAAKRFENYEEQPFTHPYVQLISQTNQQSYPLYIGRQTAQALTGTSFGTYGLSRESSVPEF</sequence>
<comment type="caution">
    <text evidence="1">The sequence shown here is derived from an EMBL/GenBank/DDBJ whole genome shotgun (WGS) entry which is preliminary data.</text>
</comment>
<dbReference type="InterPro" id="IPR042564">
    <property type="entry name" value="CRISPR-Cas6/Csy4_sf"/>
</dbReference>
<protein>
    <submittedName>
        <fullName evidence="1">Type I-F CRISPR-associated endoribonuclease Cas6/Csy4</fullName>
    </submittedName>
</protein>
<dbReference type="Proteomes" id="UP000190322">
    <property type="component" value="Unassembled WGS sequence"/>
</dbReference>
<gene>
    <name evidence="1" type="ORF">B0180_04990</name>
</gene>
<dbReference type="GO" id="GO:0004519">
    <property type="term" value="F:endonuclease activity"/>
    <property type="evidence" value="ECO:0007669"/>
    <property type="project" value="InterPro"/>
</dbReference>
<dbReference type="InterPro" id="IPR013396">
    <property type="entry name" value="CRISPR-assoc_prot_Csy4"/>
</dbReference>
<reference evidence="1 2" key="1">
    <citation type="submission" date="2017-02" db="EMBL/GenBank/DDBJ databases">
        <title>Draft genome sequence of Moraxella canis CCUG 8415A type strain.</title>
        <authorList>
            <person name="Engstrom-Jakobsson H."/>
            <person name="Salva-Serra F."/>
            <person name="Thorell K."/>
            <person name="Gonzales-Siles L."/>
            <person name="Karlsson R."/>
            <person name="Boulund F."/>
            <person name="Engstrand L."/>
            <person name="Moore E."/>
        </authorList>
    </citation>
    <scope>NUCLEOTIDE SEQUENCE [LARGE SCALE GENOMIC DNA]</scope>
    <source>
        <strain evidence="1 2">CCUG 8415A</strain>
    </source>
</reference>